<reference evidence="9 10" key="1">
    <citation type="submission" date="2019-09" db="EMBL/GenBank/DDBJ databases">
        <authorList>
            <person name="Chandra G."/>
            <person name="Truman W A."/>
        </authorList>
    </citation>
    <scope>NUCLEOTIDE SEQUENCE [LARGE SCALE GENOMIC DNA]</scope>
    <source>
        <strain evidence="9">PS691</strain>
    </source>
</reference>
<keyword evidence="5 7" id="KW-1133">Transmembrane helix</keyword>
<keyword evidence="7" id="KW-0407">Ion channel</keyword>
<evidence type="ECO:0000313" key="10">
    <source>
        <dbReference type="Proteomes" id="UP000337909"/>
    </source>
</evidence>
<dbReference type="GO" id="GO:0005886">
    <property type="term" value="C:plasma membrane"/>
    <property type="evidence" value="ECO:0007669"/>
    <property type="project" value="UniProtKB-SubCell"/>
</dbReference>
<dbReference type="InterPro" id="IPR011066">
    <property type="entry name" value="MscS_channel_C_sf"/>
</dbReference>
<sequence>MDEISNVANASVDKMGAFANMVVEYGYAFGLKIISAVVFWIVGRWIINLVVEFVRQSMTRQKLDPTVLRYVGSFVTVTLNIILVIAILGYCGIETTSFAAILAAVGLAIGMAWSGLLANLAAGGFIIVLRPFKVGDEISAGGVIGTVAEIGLFATTIITADNVVTLVGNNKVFSDNIQNFSSNSFRRVELNVALPIEQDDQLVIALLRRRLSAVPDVLVEPGIDIRVSEITADILMLVVRSYCHNDHYWSVYFAANEVIRDVLKNRAGGEPLIEGKLSDGVVIADAATNRDGRELRSDRTP</sequence>
<dbReference type="Proteomes" id="UP000337909">
    <property type="component" value="Unassembled WGS sequence"/>
</dbReference>
<dbReference type="AlphaFoldDB" id="A0A5E7BN38"/>
<organism evidence="9 10">
    <name type="scientific">Pseudomonas fluorescens</name>
    <dbReference type="NCBI Taxonomy" id="294"/>
    <lineage>
        <taxon>Bacteria</taxon>
        <taxon>Pseudomonadati</taxon>
        <taxon>Pseudomonadota</taxon>
        <taxon>Gammaproteobacteria</taxon>
        <taxon>Pseudomonadales</taxon>
        <taxon>Pseudomonadaceae</taxon>
        <taxon>Pseudomonas</taxon>
    </lineage>
</organism>
<dbReference type="RefSeq" id="WP_150642072.1">
    <property type="nucleotide sequence ID" value="NZ_CABVHQ010000016.1"/>
</dbReference>
<evidence type="ECO:0000256" key="4">
    <source>
        <dbReference type="ARBA" id="ARBA00022692"/>
    </source>
</evidence>
<dbReference type="EMBL" id="CABVHQ010000016">
    <property type="protein sequence ID" value="VVN93478.1"/>
    <property type="molecule type" value="Genomic_DNA"/>
</dbReference>
<dbReference type="InterPro" id="IPR045275">
    <property type="entry name" value="MscS_archaea/bacteria_type"/>
</dbReference>
<keyword evidence="7" id="KW-0997">Cell inner membrane</keyword>
<keyword evidence="3" id="KW-1003">Cell membrane</keyword>
<dbReference type="SUPFAM" id="SSF82689">
    <property type="entry name" value="Mechanosensitive channel protein MscS (YggB), C-terminal domain"/>
    <property type="match status" value="1"/>
</dbReference>
<evidence type="ECO:0000256" key="1">
    <source>
        <dbReference type="ARBA" id="ARBA00004651"/>
    </source>
</evidence>
<dbReference type="OrthoDB" id="9809206at2"/>
<proteinExistence type="inferred from homology"/>
<dbReference type="InterPro" id="IPR011014">
    <property type="entry name" value="MscS_channel_TM-2"/>
</dbReference>
<evidence type="ECO:0000256" key="7">
    <source>
        <dbReference type="RuleBase" id="RU369025"/>
    </source>
</evidence>
<protein>
    <recommendedName>
        <fullName evidence="7">Small-conductance mechanosensitive channel</fullName>
    </recommendedName>
</protein>
<dbReference type="InterPro" id="IPR023408">
    <property type="entry name" value="MscS_beta-dom_sf"/>
</dbReference>
<feature type="transmembrane region" description="Helical" evidence="7">
    <location>
        <begin position="25"/>
        <end position="47"/>
    </location>
</feature>
<comment type="similarity">
    <text evidence="2 7">Belongs to the MscS (TC 1.A.23) family.</text>
</comment>
<dbReference type="SUPFAM" id="SSF50182">
    <property type="entry name" value="Sm-like ribonucleoproteins"/>
    <property type="match status" value="1"/>
</dbReference>
<keyword evidence="7" id="KW-0406">Ion transport</keyword>
<keyword evidence="7" id="KW-0813">Transport</keyword>
<dbReference type="SUPFAM" id="SSF82861">
    <property type="entry name" value="Mechanosensitive channel protein MscS (YggB), transmembrane region"/>
    <property type="match status" value="1"/>
</dbReference>
<evidence type="ECO:0000259" key="8">
    <source>
        <dbReference type="Pfam" id="PF00924"/>
    </source>
</evidence>
<evidence type="ECO:0000256" key="3">
    <source>
        <dbReference type="ARBA" id="ARBA00022475"/>
    </source>
</evidence>
<comment type="subunit">
    <text evidence="7">Homoheptamer.</text>
</comment>
<dbReference type="InterPro" id="IPR010920">
    <property type="entry name" value="LSM_dom_sf"/>
</dbReference>
<feature type="transmembrane region" description="Helical" evidence="7">
    <location>
        <begin position="67"/>
        <end position="90"/>
    </location>
</feature>
<dbReference type="Gene3D" id="1.10.287.1260">
    <property type="match status" value="1"/>
</dbReference>
<keyword evidence="4 7" id="KW-0812">Transmembrane</keyword>
<dbReference type="InterPro" id="IPR006685">
    <property type="entry name" value="MscS_channel_2nd"/>
</dbReference>
<dbReference type="PANTHER" id="PTHR30221:SF3">
    <property type="entry name" value="SMALL-CONDUCTANCE MECHANOSENSITIVE CHANNEL"/>
    <property type="match status" value="1"/>
</dbReference>
<dbReference type="Gene3D" id="3.30.70.100">
    <property type="match status" value="1"/>
</dbReference>
<evidence type="ECO:0000256" key="6">
    <source>
        <dbReference type="ARBA" id="ARBA00023136"/>
    </source>
</evidence>
<accession>A0A5E7BN38</accession>
<feature type="domain" description="Mechanosensitive ion channel MscS" evidence="8">
    <location>
        <begin position="116"/>
        <end position="181"/>
    </location>
</feature>
<gene>
    <name evidence="9" type="ORF">PS691_02054</name>
</gene>
<evidence type="ECO:0000313" key="9">
    <source>
        <dbReference type="EMBL" id="VVN93478.1"/>
    </source>
</evidence>
<evidence type="ECO:0000256" key="5">
    <source>
        <dbReference type="ARBA" id="ARBA00022989"/>
    </source>
</evidence>
<dbReference type="GO" id="GO:0008381">
    <property type="term" value="F:mechanosensitive monoatomic ion channel activity"/>
    <property type="evidence" value="ECO:0007669"/>
    <property type="project" value="InterPro"/>
</dbReference>
<dbReference type="Gene3D" id="2.30.30.60">
    <property type="match status" value="1"/>
</dbReference>
<feature type="transmembrane region" description="Helical" evidence="7">
    <location>
        <begin position="96"/>
        <end position="129"/>
    </location>
</feature>
<dbReference type="PANTHER" id="PTHR30221">
    <property type="entry name" value="SMALL-CONDUCTANCE MECHANOSENSITIVE CHANNEL"/>
    <property type="match status" value="1"/>
</dbReference>
<keyword evidence="6 7" id="KW-0472">Membrane</keyword>
<name>A0A5E7BN38_PSEFL</name>
<evidence type="ECO:0000256" key="2">
    <source>
        <dbReference type="ARBA" id="ARBA00008017"/>
    </source>
</evidence>
<comment type="subcellular location">
    <subcellularLocation>
        <location evidence="7">Cell inner membrane</location>
        <topology evidence="7">Multi-pass membrane protein</topology>
    </subcellularLocation>
    <subcellularLocation>
        <location evidence="1">Cell membrane</location>
        <topology evidence="1">Multi-pass membrane protein</topology>
    </subcellularLocation>
</comment>
<comment type="caution">
    <text evidence="7">Lacks conserved residue(s) required for the propagation of feature annotation.</text>
</comment>
<comment type="function">
    <text evidence="7">Mechanosensitive channel that participates in the regulation of osmotic pressure changes within the cell, opening in response to stretch forces in the membrane lipid bilayer, without the need for other proteins. Contributes to normal resistance to hypoosmotic shock. Forms an ion channel of 1.0 nanosiemens conductance with a slight preference for anions.</text>
</comment>
<dbReference type="Pfam" id="PF00924">
    <property type="entry name" value="MS_channel_2nd"/>
    <property type="match status" value="1"/>
</dbReference>